<keyword evidence="2" id="KW-1133">Transmembrane helix</keyword>
<evidence type="ECO:0000313" key="3">
    <source>
        <dbReference type="EMBL" id="RSM10312.1"/>
    </source>
</evidence>
<evidence type="ECO:0000313" key="4">
    <source>
        <dbReference type="Proteomes" id="UP000287144"/>
    </source>
</evidence>
<keyword evidence="2" id="KW-0812">Transmembrane</keyword>
<feature type="transmembrane region" description="Helical" evidence="2">
    <location>
        <begin position="37"/>
        <end position="57"/>
    </location>
</feature>
<keyword evidence="2" id="KW-0472">Membrane</keyword>
<reference evidence="3 4" key="1">
    <citation type="submission" date="2017-06" db="EMBL/GenBank/DDBJ databases">
        <title>Comparative genomic analysis of Ambrosia Fusariam Clade fungi.</title>
        <authorList>
            <person name="Stajich J.E."/>
            <person name="Carrillo J."/>
            <person name="Kijimoto T."/>
            <person name="Eskalen A."/>
            <person name="O'Donnell K."/>
            <person name="Kasson M."/>
        </authorList>
    </citation>
    <scope>NUCLEOTIDE SEQUENCE [LARGE SCALE GENOMIC DNA]</scope>
    <source>
        <strain evidence="3 4">NRRL62579</strain>
    </source>
</reference>
<dbReference type="AlphaFoldDB" id="A0A428U7M6"/>
<comment type="caution">
    <text evidence="3">The sequence shown here is derived from an EMBL/GenBank/DDBJ whole genome shotgun (WGS) entry which is preliminary data.</text>
</comment>
<dbReference type="Proteomes" id="UP000287144">
    <property type="component" value="Unassembled WGS sequence"/>
</dbReference>
<evidence type="ECO:0000256" key="2">
    <source>
        <dbReference type="SAM" id="Phobius"/>
    </source>
</evidence>
<name>A0A428U7M6_9HYPO</name>
<keyword evidence="4" id="KW-1185">Reference proteome</keyword>
<sequence length="110" mass="12378">MPPAGGAQITTSRHASPLGPRDNKCSGWKCLTEAEQFGIIFSIVITSIVLILAYMYYLGRITSAHQEIVLARRRRRRRRARLANISVSQLPAVPQYPSQPQQVVYQPVFL</sequence>
<feature type="region of interest" description="Disordered" evidence="1">
    <location>
        <begin position="1"/>
        <end position="22"/>
    </location>
</feature>
<organism evidence="3 4">
    <name type="scientific">Fusarium oligoseptatum</name>
    <dbReference type="NCBI Taxonomy" id="2604345"/>
    <lineage>
        <taxon>Eukaryota</taxon>
        <taxon>Fungi</taxon>
        <taxon>Dikarya</taxon>
        <taxon>Ascomycota</taxon>
        <taxon>Pezizomycotina</taxon>
        <taxon>Sordariomycetes</taxon>
        <taxon>Hypocreomycetidae</taxon>
        <taxon>Hypocreales</taxon>
        <taxon>Nectriaceae</taxon>
        <taxon>Fusarium</taxon>
        <taxon>Fusarium solani species complex</taxon>
    </lineage>
</organism>
<protein>
    <submittedName>
        <fullName evidence="3">Uncharacterized protein</fullName>
    </submittedName>
</protein>
<gene>
    <name evidence="3" type="ORF">CEP52_003659</name>
</gene>
<dbReference type="EMBL" id="NKCK01000024">
    <property type="protein sequence ID" value="RSM10312.1"/>
    <property type="molecule type" value="Genomic_DNA"/>
</dbReference>
<evidence type="ECO:0000256" key="1">
    <source>
        <dbReference type="SAM" id="MobiDB-lite"/>
    </source>
</evidence>
<accession>A0A428U7M6</accession>
<proteinExistence type="predicted"/>